<dbReference type="FunFam" id="2.30.310.10:FF:000001">
    <property type="entry name" value="Nuclear export mediator factor Nemf"/>
    <property type="match status" value="1"/>
</dbReference>
<dbReference type="GO" id="GO:0072344">
    <property type="term" value="P:rescue of stalled ribosome"/>
    <property type="evidence" value="ECO:0007669"/>
    <property type="project" value="TreeGrafter"/>
</dbReference>
<dbReference type="GO" id="GO:0043023">
    <property type="term" value="F:ribosomal large subunit binding"/>
    <property type="evidence" value="ECO:0007669"/>
    <property type="project" value="TreeGrafter"/>
</dbReference>
<evidence type="ECO:0000256" key="8">
    <source>
        <dbReference type="SAM" id="MobiDB-lite"/>
    </source>
</evidence>
<dbReference type="Pfam" id="PF05833">
    <property type="entry name" value="NFACT_N"/>
    <property type="match status" value="1"/>
</dbReference>
<feature type="compositionally biased region" description="Polar residues" evidence="8">
    <location>
        <begin position="895"/>
        <end position="906"/>
    </location>
</feature>
<dbReference type="InterPro" id="IPR021846">
    <property type="entry name" value="NFACT-C"/>
</dbReference>
<dbReference type="Proteomes" id="UP001159428">
    <property type="component" value="Unassembled WGS sequence"/>
</dbReference>
<accession>A0AAU9WWR9</accession>
<feature type="compositionally biased region" description="Acidic residues" evidence="8">
    <location>
        <begin position="419"/>
        <end position="432"/>
    </location>
</feature>
<feature type="coiled-coil region" evidence="7">
    <location>
        <begin position="473"/>
        <end position="500"/>
    </location>
</feature>
<dbReference type="GO" id="GO:1990112">
    <property type="term" value="C:RQC complex"/>
    <property type="evidence" value="ECO:0007669"/>
    <property type="project" value="TreeGrafter"/>
</dbReference>
<keyword evidence="4" id="KW-0963">Cytoplasm</keyword>
<feature type="domain" description="NFACT protein C-terminal" evidence="10">
    <location>
        <begin position="1024"/>
        <end position="1115"/>
    </location>
</feature>
<feature type="compositionally biased region" description="Basic residues" evidence="8">
    <location>
        <begin position="866"/>
        <end position="875"/>
    </location>
</feature>
<feature type="compositionally biased region" description="Basic residues" evidence="8">
    <location>
        <begin position="763"/>
        <end position="776"/>
    </location>
</feature>
<gene>
    <name evidence="11" type="ORF">PMEA_00013138</name>
</gene>
<dbReference type="AlphaFoldDB" id="A0AAU9WWR9"/>
<dbReference type="PANTHER" id="PTHR15239">
    <property type="entry name" value="NUCLEAR EXPORT MEDIATOR FACTOR NEMF"/>
    <property type="match status" value="1"/>
</dbReference>
<comment type="subcellular location">
    <subcellularLocation>
        <location evidence="2">Cytoplasm</location>
    </subcellularLocation>
    <subcellularLocation>
        <location evidence="1">Nucleus</location>
    </subcellularLocation>
</comment>
<dbReference type="EMBL" id="CALNXJ010000023">
    <property type="protein sequence ID" value="CAH3128863.1"/>
    <property type="molecule type" value="Genomic_DNA"/>
</dbReference>
<feature type="compositionally biased region" description="Acidic residues" evidence="8">
    <location>
        <begin position="703"/>
        <end position="712"/>
    </location>
</feature>
<feature type="compositionally biased region" description="Acidic residues" evidence="8">
    <location>
        <begin position="786"/>
        <end position="799"/>
    </location>
</feature>
<evidence type="ECO:0000256" key="4">
    <source>
        <dbReference type="ARBA" id="ARBA00022490"/>
    </source>
</evidence>
<protein>
    <recommendedName>
        <fullName evidence="13">Nuclear export mediator factor NEMF</fullName>
    </recommendedName>
</protein>
<sequence length="1125" mass="127240">MKTRFTTVDLCAVITELRGSLLGMRVANVYDIDNKTYLIRLGKTDVKVMLLVESGNRINTTEFEWPKNMMPSGFSMKCRKHIRSRRLVNISQLGIDRIVDLQFGSDEAAYHLIVELYDRGNIFLTDYEYTILSLLRTRTDADDVKFAVREKYPVNSARQREPLMNQERVCEILSESKEGVEVKKVLNPHFVYGAALIEHCLMEVGFPENVKIGKGFNVAEDLPEVMEALKKAESFLEMTLTEKCNGVIVQKKEQKPSNNKSNGTDQDELLTYQEFYPFLLNQHKKSPYLEFPSFDKAVDEFFSKIESQKIDMKALSQEKTALKKLENIRKDHQRRIDSLQKSQDVDMLRAELVELNLPLVEKAILIVNSAIANQIDWSEINNIVKEAQSQGDPVACAIGALKLETNHISMHLRNPYDSSESDPGSDEEDDDESTKNKKKKKTKGPKFTKIDINLALSAYANARSFYDKKKFSSKKEQKTIDASEKALKSAERKTKETLKEVETTTRIKKARKTYWFEKFLWFISSENYLVIGGRDQQQNELVVKRHLEQGDVYVHADLHGATSVIIKNPTGQPVPPKTLNEAGCMAVSYSAAWEARIVTSAWWVHHSQVSKTAPSGEYLTTGSFMIRGKKNFLPPCYLMMGFGFLFKLDETSIENHLNERKVRAVEDTELVEDAEGDEELSIPSDEGEEENPPNSAVEGVATLEEDDEEDSLFPDTSIDIQLTKEGKVQLQRGTSRSNSRRDSEEGETVAPEESKQLTNKQRLSAKQRRENRKKKARQGEDGLLQENDEEEQEIEQGEECEQRSKKSEQNHQQKQKQQQQQQPPKRGQKTKLKKIKEKYGEQDEEERQMKMEILASAGPSKESKADKRKKDKKAGKGSGANRPVSGKSGRRETQTSKGQYQNQNNPCAPEGGKSRDQDNIFQPKQNMDENKGSKTNCTNQNSSVSQERGDRKKDDIDSEETANDLVNSSDKHTDEASNLEPDSVEDNSSKEGISKDEGANYVTPEKEKDIAESDDEAEDVTPKEAVSLLDSLTGCPISEDLLLFAIPVCAPYGAVQNYKFKVKLTPGTARRGKAAKTALSSFLFSKEASQLEKDLIKSLKDNDLSRYIPGKVKVSAPNLQKKKKK</sequence>
<evidence type="ECO:0008006" key="13">
    <source>
        <dbReference type="Google" id="ProtNLM"/>
    </source>
</evidence>
<comment type="similarity">
    <text evidence="3">Belongs to the NEMF family.</text>
</comment>
<keyword evidence="12" id="KW-1185">Reference proteome</keyword>
<evidence type="ECO:0000256" key="1">
    <source>
        <dbReference type="ARBA" id="ARBA00004123"/>
    </source>
</evidence>
<dbReference type="GO" id="GO:0005737">
    <property type="term" value="C:cytoplasm"/>
    <property type="evidence" value="ECO:0007669"/>
    <property type="project" value="UniProtKB-SubCell"/>
</dbReference>
<feature type="compositionally biased region" description="Low complexity" evidence="8">
    <location>
        <begin position="812"/>
        <end position="825"/>
    </location>
</feature>
<evidence type="ECO:0000313" key="12">
    <source>
        <dbReference type="Proteomes" id="UP001159428"/>
    </source>
</evidence>
<feature type="domain" description="NFACT RNA-binding" evidence="9">
    <location>
        <begin position="518"/>
        <end position="628"/>
    </location>
</feature>
<proteinExistence type="inferred from homology"/>
<name>A0AAU9WWR9_9CNID</name>
<feature type="coiled-coil region" evidence="7">
    <location>
        <begin position="305"/>
        <end position="342"/>
    </location>
</feature>
<organism evidence="11 12">
    <name type="scientific">Pocillopora meandrina</name>
    <dbReference type="NCBI Taxonomy" id="46732"/>
    <lineage>
        <taxon>Eukaryota</taxon>
        <taxon>Metazoa</taxon>
        <taxon>Cnidaria</taxon>
        <taxon>Anthozoa</taxon>
        <taxon>Hexacorallia</taxon>
        <taxon>Scleractinia</taxon>
        <taxon>Astrocoeniina</taxon>
        <taxon>Pocilloporidae</taxon>
        <taxon>Pocillopora</taxon>
    </lineage>
</organism>
<feature type="region of interest" description="Disordered" evidence="8">
    <location>
        <begin position="667"/>
        <end position="1022"/>
    </location>
</feature>
<dbReference type="GO" id="GO:0000049">
    <property type="term" value="F:tRNA binding"/>
    <property type="evidence" value="ECO:0007669"/>
    <property type="project" value="TreeGrafter"/>
</dbReference>
<dbReference type="Pfam" id="PF05670">
    <property type="entry name" value="NFACT-R_1"/>
    <property type="match status" value="1"/>
</dbReference>
<dbReference type="PANTHER" id="PTHR15239:SF6">
    <property type="entry name" value="RIBOSOME QUALITY CONTROL COMPLEX SUBUNIT NEMF"/>
    <property type="match status" value="1"/>
</dbReference>
<feature type="compositionally biased region" description="Basic and acidic residues" evidence="8">
    <location>
        <begin position="987"/>
        <end position="1011"/>
    </location>
</feature>
<dbReference type="Gene3D" id="2.30.310.10">
    <property type="entry name" value="ibrinogen binding protein from staphylococcus aureus domain"/>
    <property type="match status" value="1"/>
</dbReference>
<evidence type="ECO:0000256" key="2">
    <source>
        <dbReference type="ARBA" id="ARBA00004496"/>
    </source>
</evidence>
<evidence type="ECO:0000256" key="6">
    <source>
        <dbReference type="ARBA" id="ARBA00023242"/>
    </source>
</evidence>
<reference evidence="11 12" key="1">
    <citation type="submission" date="2022-05" db="EMBL/GenBank/DDBJ databases">
        <authorList>
            <consortium name="Genoscope - CEA"/>
            <person name="William W."/>
        </authorList>
    </citation>
    <scope>NUCLEOTIDE SEQUENCE [LARGE SCALE GENOMIC DNA]</scope>
</reference>
<feature type="compositionally biased region" description="Acidic residues" evidence="8">
    <location>
        <begin position="667"/>
        <end position="691"/>
    </location>
</feature>
<dbReference type="InterPro" id="IPR008532">
    <property type="entry name" value="NFACT_RNA-bd"/>
</dbReference>
<dbReference type="InterPro" id="IPR051608">
    <property type="entry name" value="RQC_Subunit_NEMF"/>
</dbReference>
<comment type="caution">
    <text evidence="11">The sequence shown here is derived from an EMBL/GenBank/DDBJ whole genome shotgun (WGS) entry which is preliminary data.</text>
</comment>
<dbReference type="GO" id="GO:1990116">
    <property type="term" value="P:ribosome-associated ubiquitin-dependent protein catabolic process"/>
    <property type="evidence" value="ECO:0007669"/>
    <property type="project" value="TreeGrafter"/>
</dbReference>
<evidence type="ECO:0000313" key="11">
    <source>
        <dbReference type="EMBL" id="CAH3128863.1"/>
    </source>
</evidence>
<dbReference type="GO" id="GO:0005634">
    <property type="term" value="C:nucleus"/>
    <property type="evidence" value="ECO:0007669"/>
    <property type="project" value="UniProtKB-SubCell"/>
</dbReference>
<evidence type="ECO:0000256" key="7">
    <source>
        <dbReference type="SAM" id="Coils"/>
    </source>
</evidence>
<feature type="region of interest" description="Disordered" evidence="8">
    <location>
        <begin position="413"/>
        <end position="442"/>
    </location>
</feature>
<evidence type="ECO:0000259" key="9">
    <source>
        <dbReference type="Pfam" id="PF05670"/>
    </source>
</evidence>
<feature type="compositionally biased region" description="Basic residues" evidence="8">
    <location>
        <begin position="826"/>
        <end position="836"/>
    </location>
</feature>
<keyword evidence="6" id="KW-0539">Nucleus</keyword>
<feature type="compositionally biased region" description="Polar residues" evidence="8">
    <location>
        <begin position="933"/>
        <end position="946"/>
    </location>
</feature>
<evidence type="ECO:0000256" key="3">
    <source>
        <dbReference type="ARBA" id="ARBA00008318"/>
    </source>
</evidence>
<keyword evidence="5 7" id="KW-0175">Coiled coil</keyword>
<dbReference type="Pfam" id="PF11923">
    <property type="entry name" value="NFACT-C"/>
    <property type="match status" value="1"/>
</dbReference>
<evidence type="ECO:0000259" key="10">
    <source>
        <dbReference type="Pfam" id="PF11923"/>
    </source>
</evidence>
<evidence type="ECO:0000256" key="5">
    <source>
        <dbReference type="ARBA" id="ARBA00023054"/>
    </source>
</evidence>
<feature type="compositionally biased region" description="Basic and acidic residues" evidence="8">
    <location>
        <begin position="800"/>
        <end position="811"/>
    </location>
</feature>